<name>A0AAW7QBD4_9BACT</name>
<organism evidence="2 3">
    <name type="scientific">Aliarcobacter butzleri</name>
    <dbReference type="NCBI Taxonomy" id="28197"/>
    <lineage>
        <taxon>Bacteria</taxon>
        <taxon>Pseudomonadati</taxon>
        <taxon>Campylobacterota</taxon>
        <taxon>Epsilonproteobacteria</taxon>
        <taxon>Campylobacterales</taxon>
        <taxon>Arcobacteraceae</taxon>
        <taxon>Aliarcobacter</taxon>
    </lineage>
</organism>
<dbReference type="RefSeq" id="WP_301342780.1">
    <property type="nucleotide sequence ID" value="NZ_JAQJJC010000005.1"/>
</dbReference>
<dbReference type="Proteomes" id="UP001170364">
    <property type="component" value="Unassembled WGS sequence"/>
</dbReference>
<accession>A0AAW7QBD4</accession>
<dbReference type="AlphaFoldDB" id="A0AAW7QBD4"/>
<sequence length="91" mass="10220">MTQEDIFRFNIEHVKNSIPGIDKTVGATKKELAIFFNTSISSINRLMLSGNGLPKYLKKGNSKKSKVYFPLVNIALFLSEDLDKNKKLGSK</sequence>
<dbReference type="EMBL" id="JAQJJG010000004">
    <property type="protein sequence ID" value="MDN5123238.1"/>
    <property type="molecule type" value="Genomic_DNA"/>
</dbReference>
<comment type="caution">
    <text evidence="2">The sequence shown here is derived from an EMBL/GenBank/DDBJ whole genome shotgun (WGS) entry which is preliminary data.</text>
</comment>
<evidence type="ECO:0000313" key="3">
    <source>
        <dbReference type="Proteomes" id="UP001170364"/>
    </source>
</evidence>
<reference evidence="2" key="1">
    <citation type="journal article" date="2023" name="Microorganisms">
        <title>Genomic Characterization of Arcobacter butzleri Strains Isolated from Various Sources in Lithuania.</title>
        <authorList>
            <person name="Uljanovas D."/>
            <person name="Golz G."/>
            <person name="Fleischmann S."/>
            <person name="Kudirkiene E."/>
            <person name="Kasetiene N."/>
            <person name="Grineviciene A."/>
            <person name="Tamuleviciene E."/>
            <person name="Aksomaitiene J."/>
            <person name="Alter T."/>
            <person name="Malakauskas M."/>
        </authorList>
    </citation>
    <scope>NUCLEOTIDE SEQUENCE</scope>
    <source>
        <strain evidence="2">S41</strain>
        <strain evidence="1">W48</strain>
    </source>
</reference>
<evidence type="ECO:0000313" key="2">
    <source>
        <dbReference type="EMBL" id="MDN5123238.1"/>
    </source>
</evidence>
<evidence type="ECO:0000313" key="1">
    <source>
        <dbReference type="EMBL" id="MDN5114002.1"/>
    </source>
</evidence>
<evidence type="ECO:0008006" key="4">
    <source>
        <dbReference type="Google" id="ProtNLM"/>
    </source>
</evidence>
<gene>
    <name evidence="1" type="ORF">PJV88_05020</name>
    <name evidence="2" type="ORF">PJV93_04875</name>
</gene>
<protein>
    <recommendedName>
        <fullName evidence="4">DNA-binding protein</fullName>
    </recommendedName>
</protein>
<reference evidence="2" key="2">
    <citation type="submission" date="2023-01" db="EMBL/GenBank/DDBJ databases">
        <authorList>
            <person name="Uljanovas D."/>
        </authorList>
    </citation>
    <scope>NUCLEOTIDE SEQUENCE</scope>
    <source>
        <strain evidence="2">S41</strain>
        <strain evidence="1">W48</strain>
    </source>
</reference>
<dbReference type="Proteomes" id="UP001170713">
    <property type="component" value="Unassembled WGS sequence"/>
</dbReference>
<proteinExistence type="predicted"/>
<dbReference type="EMBL" id="JAQJJC010000005">
    <property type="protein sequence ID" value="MDN5114002.1"/>
    <property type="molecule type" value="Genomic_DNA"/>
</dbReference>